<proteinExistence type="predicted"/>
<reference evidence="1 2" key="1">
    <citation type="submission" date="2017-07" db="EMBL/GenBank/DDBJ databases">
        <title>Genomes of Fischerella (Mastigocladus) sp. strains.</title>
        <authorList>
            <person name="Miller S.R."/>
        </authorList>
    </citation>
    <scope>NUCLEOTIDE SEQUENCE [LARGE SCALE GENOMIC DNA]</scope>
    <source>
        <strain evidence="1 2">CCMEE 5318</strain>
    </source>
</reference>
<sequence length="106" mass="12152">MLIVGCWLLIVGCFYLEILHQPNLPPINKVFGSEFKSTPVDSNPWQQKTKNYSVLLHINRTFTINDLIYTLRAYAINNKFSVLLRLIPLKALSTLFKVDTLLAINC</sequence>
<evidence type="ECO:0000313" key="2">
    <source>
        <dbReference type="Proteomes" id="UP000235081"/>
    </source>
</evidence>
<protein>
    <submittedName>
        <fullName evidence="1">Uncharacterized protein</fullName>
    </submittedName>
</protein>
<organism evidence="1 2">
    <name type="scientific">Fischerella thermalis CCMEE 5318</name>
    <dbReference type="NCBI Taxonomy" id="2019666"/>
    <lineage>
        <taxon>Bacteria</taxon>
        <taxon>Bacillati</taxon>
        <taxon>Cyanobacteriota</taxon>
        <taxon>Cyanophyceae</taxon>
        <taxon>Nostocales</taxon>
        <taxon>Hapalosiphonaceae</taxon>
        <taxon>Fischerella</taxon>
    </lineage>
</organism>
<evidence type="ECO:0000313" key="1">
    <source>
        <dbReference type="EMBL" id="PMB24795.1"/>
    </source>
</evidence>
<comment type="caution">
    <text evidence="1">The sequence shown here is derived from an EMBL/GenBank/DDBJ whole genome shotgun (WGS) entry which is preliminary data.</text>
</comment>
<gene>
    <name evidence="1" type="ORF">CEN46_07110</name>
</gene>
<name>A0A2N6LJM9_9CYAN</name>
<dbReference type="AlphaFoldDB" id="A0A2N6LJM9"/>
<dbReference type="Proteomes" id="UP000235081">
    <property type="component" value="Unassembled WGS sequence"/>
</dbReference>
<accession>A0A2N6LJM9</accession>
<dbReference type="EMBL" id="NMQE01000192">
    <property type="protein sequence ID" value="PMB24795.1"/>
    <property type="molecule type" value="Genomic_DNA"/>
</dbReference>